<name>A0A8D8BHZ5_CULPI</name>
<organism evidence="1">
    <name type="scientific">Culex pipiens</name>
    <name type="common">House mosquito</name>
    <dbReference type="NCBI Taxonomy" id="7175"/>
    <lineage>
        <taxon>Eukaryota</taxon>
        <taxon>Metazoa</taxon>
        <taxon>Ecdysozoa</taxon>
        <taxon>Arthropoda</taxon>
        <taxon>Hexapoda</taxon>
        <taxon>Insecta</taxon>
        <taxon>Pterygota</taxon>
        <taxon>Neoptera</taxon>
        <taxon>Endopterygota</taxon>
        <taxon>Diptera</taxon>
        <taxon>Nematocera</taxon>
        <taxon>Culicoidea</taxon>
        <taxon>Culicidae</taxon>
        <taxon>Culicinae</taxon>
        <taxon>Culicini</taxon>
        <taxon>Culex</taxon>
        <taxon>Culex</taxon>
    </lineage>
</organism>
<reference evidence="1" key="1">
    <citation type="submission" date="2021-05" db="EMBL/GenBank/DDBJ databases">
        <authorList>
            <person name="Alioto T."/>
            <person name="Alioto T."/>
            <person name="Gomez Garrido J."/>
        </authorList>
    </citation>
    <scope>NUCLEOTIDE SEQUENCE</scope>
</reference>
<proteinExistence type="predicted"/>
<dbReference type="EMBL" id="HBUE01076639">
    <property type="protein sequence ID" value="CAG6475430.1"/>
    <property type="molecule type" value="Transcribed_RNA"/>
</dbReference>
<evidence type="ECO:0000313" key="1">
    <source>
        <dbReference type="EMBL" id="CAG6475430.1"/>
    </source>
</evidence>
<protein>
    <submittedName>
        <fullName evidence="1">(northern house mosquito) hypothetical protein</fullName>
    </submittedName>
</protein>
<accession>A0A8D8BHZ5</accession>
<dbReference type="AlphaFoldDB" id="A0A8D8BHZ5"/>
<sequence>MLMAVVVVGVPFRRLGLFQRHRGVLYPAEVVVVDRADRCLAGRGFQQVVVVLLAGQVVRAQQADHAHRHYVAGHVETYEDSGGLCRRRVSQWSHSLSSDGMERFFHLVNCDLGVMSLFGVCGF</sequence>